<evidence type="ECO:0000256" key="3">
    <source>
        <dbReference type="HAMAP-Rule" id="MF_00187"/>
    </source>
</evidence>
<accession>A0ABW0IF78</accession>
<dbReference type="SUPFAM" id="SSF53927">
    <property type="entry name" value="Cytidine deaminase-like"/>
    <property type="match status" value="1"/>
</dbReference>
<reference evidence="5" key="1">
    <citation type="journal article" date="2019" name="Int. J. Syst. Evol. Microbiol.">
        <title>The Global Catalogue of Microorganisms (GCM) 10K type strain sequencing project: providing services to taxonomists for standard genome sequencing and annotation.</title>
        <authorList>
            <consortium name="The Broad Institute Genomics Platform"/>
            <consortium name="The Broad Institute Genome Sequencing Center for Infectious Disease"/>
            <person name="Wu L."/>
            <person name="Ma J."/>
        </authorList>
    </citation>
    <scope>NUCLEOTIDE SEQUENCE [LARGE SCALE GENOMIC DNA]</scope>
    <source>
        <strain evidence="5">CCUG 55250</strain>
    </source>
</reference>
<dbReference type="HAMAP" id="MF_00187">
    <property type="entry name" value="FdhD"/>
    <property type="match status" value="1"/>
</dbReference>
<evidence type="ECO:0000256" key="2">
    <source>
        <dbReference type="ARBA" id="ARBA00023150"/>
    </source>
</evidence>
<dbReference type="Pfam" id="PF02634">
    <property type="entry name" value="FdhD-NarQ"/>
    <property type="match status" value="1"/>
</dbReference>
<proteinExistence type="inferred from homology"/>
<dbReference type="Proteomes" id="UP001596106">
    <property type="component" value="Unassembled WGS sequence"/>
</dbReference>
<name>A0ABW0IF78_9BACT</name>
<dbReference type="Gene3D" id="3.40.140.10">
    <property type="entry name" value="Cytidine Deaminase, domain 2"/>
    <property type="match status" value="1"/>
</dbReference>
<dbReference type="NCBIfam" id="NF001943">
    <property type="entry name" value="PRK00724.1-2"/>
    <property type="match status" value="1"/>
</dbReference>
<evidence type="ECO:0000256" key="1">
    <source>
        <dbReference type="ARBA" id="ARBA00022490"/>
    </source>
</evidence>
<dbReference type="Gene3D" id="3.10.20.10">
    <property type="match status" value="1"/>
</dbReference>
<protein>
    <recommendedName>
        <fullName evidence="3">Sulfur carrier protein FdhD</fullName>
    </recommendedName>
</protein>
<comment type="function">
    <text evidence="3">Required for formate dehydrogenase (FDH) activity. Acts as a sulfur carrier protein that transfers sulfur from IscS to the molybdenum cofactor prior to its insertion into FDH.</text>
</comment>
<keyword evidence="5" id="KW-1185">Reference proteome</keyword>
<feature type="binding site" evidence="3">
    <location>
        <begin position="261"/>
        <end position="266"/>
    </location>
    <ligand>
        <name>Mo-bis(molybdopterin guanine dinucleotide)</name>
        <dbReference type="ChEBI" id="CHEBI:60539"/>
    </ligand>
</feature>
<sequence>MLSVAPITIQKISQHSASEYVADLLAVEEPLEIRLGFGPAHDRQQRTVAVTMRTPGHDEELALGFLFTENILSNPSEVVSVRHCGSDSDKKGNVLRVELQPEAVVDWQRLERHSYTASSCGICGKASIEAIQTICQTQIVSDFQFDPEMIHALPDKLRETQRTFAHTGGLHAAALFDETGRLVLVREDIGRHNALDKLIGAAFWQGWLPLSRFGVLVSGRVAFELVQKSWMAGVPLLAAVGAPSSLAVELAKEAGMTLLGFVRDNRYNQYTFTYASRTV</sequence>
<evidence type="ECO:0000313" key="5">
    <source>
        <dbReference type="Proteomes" id="UP001596106"/>
    </source>
</evidence>
<comment type="similarity">
    <text evidence="3">Belongs to the FdhD family.</text>
</comment>
<dbReference type="RefSeq" id="WP_379847510.1">
    <property type="nucleotide sequence ID" value="NZ_JBHSMA010000005.1"/>
</dbReference>
<dbReference type="PIRSF" id="PIRSF015626">
    <property type="entry name" value="FdhD"/>
    <property type="match status" value="1"/>
</dbReference>
<keyword evidence="1 3" id="KW-0963">Cytoplasm</keyword>
<dbReference type="PANTHER" id="PTHR30592:SF1">
    <property type="entry name" value="SULFUR CARRIER PROTEIN FDHD"/>
    <property type="match status" value="1"/>
</dbReference>
<dbReference type="PANTHER" id="PTHR30592">
    <property type="entry name" value="FORMATE DEHYDROGENASE"/>
    <property type="match status" value="1"/>
</dbReference>
<evidence type="ECO:0000313" key="4">
    <source>
        <dbReference type="EMBL" id="MFC5411060.1"/>
    </source>
</evidence>
<organism evidence="4 5">
    <name type="scientific">Larkinella bovis</name>
    <dbReference type="NCBI Taxonomy" id="683041"/>
    <lineage>
        <taxon>Bacteria</taxon>
        <taxon>Pseudomonadati</taxon>
        <taxon>Bacteroidota</taxon>
        <taxon>Cytophagia</taxon>
        <taxon>Cytophagales</taxon>
        <taxon>Spirosomataceae</taxon>
        <taxon>Larkinella</taxon>
    </lineage>
</organism>
<comment type="caution">
    <text evidence="4">The sequence shown here is derived from an EMBL/GenBank/DDBJ whole genome shotgun (WGS) entry which is preliminary data.</text>
</comment>
<comment type="subcellular location">
    <subcellularLocation>
        <location evidence="3">Cytoplasm</location>
    </subcellularLocation>
</comment>
<keyword evidence="2 3" id="KW-0501">Molybdenum cofactor biosynthesis</keyword>
<dbReference type="NCBIfam" id="TIGR00129">
    <property type="entry name" value="fdhD_narQ"/>
    <property type="match status" value="1"/>
</dbReference>
<feature type="active site" description="Cysteine persulfide intermediate" evidence="3">
    <location>
        <position position="120"/>
    </location>
</feature>
<dbReference type="InterPro" id="IPR003786">
    <property type="entry name" value="FdhD"/>
</dbReference>
<gene>
    <name evidence="3 4" type="primary">fdhD</name>
    <name evidence="4" type="ORF">ACFPMF_17195</name>
</gene>
<dbReference type="EMBL" id="JBHSMA010000005">
    <property type="protein sequence ID" value="MFC5411060.1"/>
    <property type="molecule type" value="Genomic_DNA"/>
</dbReference>
<dbReference type="InterPro" id="IPR016193">
    <property type="entry name" value="Cytidine_deaminase-like"/>
</dbReference>